<evidence type="ECO:0000256" key="3">
    <source>
        <dbReference type="ARBA" id="ARBA00023085"/>
    </source>
</evidence>
<feature type="active site" evidence="4">
    <location>
        <position position="175"/>
    </location>
</feature>
<dbReference type="Pfam" id="PF01095">
    <property type="entry name" value="Pectinesterase"/>
    <property type="match status" value="1"/>
</dbReference>
<protein>
    <recommendedName>
        <fullName evidence="5">Pectinesterase</fullName>
        <ecNumber evidence="5">3.1.1.11</ecNumber>
    </recommendedName>
</protein>
<gene>
    <name evidence="7" type="ORF">HAHE_25810</name>
</gene>
<reference evidence="7 8" key="1">
    <citation type="submission" date="2021-06" db="EMBL/GenBank/DDBJ databases">
        <title>Complete genome of Haloferula helveola possessing various polysaccharide degrading enzymes.</title>
        <authorList>
            <person name="Takami H."/>
            <person name="Huang C."/>
            <person name="Hamasaki K."/>
        </authorList>
    </citation>
    <scope>NUCLEOTIDE SEQUENCE [LARGE SCALE GENOMIC DNA]</scope>
    <source>
        <strain evidence="7 8">CN-1</strain>
    </source>
</reference>
<dbReference type="Proteomes" id="UP001374893">
    <property type="component" value="Chromosome"/>
</dbReference>
<dbReference type="NCBIfam" id="TIGR02474">
    <property type="entry name" value="pec_lyase"/>
    <property type="match status" value="1"/>
</dbReference>
<evidence type="ECO:0000256" key="4">
    <source>
        <dbReference type="PROSITE-ProRule" id="PRU10040"/>
    </source>
</evidence>
<dbReference type="Pfam" id="PF09492">
    <property type="entry name" value="Pec_lyase"/>
    <property type="match status" value="1"/>
</dbReference>
<dbReference type="RefSeq" id="WP_338684998.1">
    <property type="nucleotide sequence ID" value="NZ_AP024702.1"/>
</dbReference>
<dbReference type="InterPro" id="IPR000070">
    <property type="entry name" value="Pectinesterase_cat"/>
</dbReference>
<dbReference type="PROSITE" id="PS00503">
    <property type="entry name" value="PECTINESTERASE_2"/>
    <property type="match status" value="1"/>
</dbReference>
<feature type="signal peptide" evidence="5">
    <location>
        <begin position="1"/>
        <end position="18"/>
    </location>
</feature>
<accession>A0ABN6H697</accession>
<dbReference type="EC" id="3.1.1.11" evidence="5"/>
<evidence type="ECO:0000256" key="2">
    <source>
        <dbReference type="ARBA" id="ARBA00022801"/>
    </source>
</evidence>
<dbReference type="Gene3D" id="2.160.20.10">
    <property type="entry name" value="Single-stranded right-handed beta-helix, Pectin lyase-like"/>
    <property type="match status" value="1"/>
</dbReference>
<organism evidence="7 8">
    <name type="scientific">Haloferula helveola</name>
    <dbReference type="NCBI Taxonomy" id="490095"/>
    <lineage>
        <taxon>Bacteria</taxon>
        <taxon>Pseudomonadati</taxon>
        <taxon>Verrucomicrobiota</taxon>
        <taxon>Verrucomicrobiia</taxon>
        <taxon>Verrucomicrobiales</taxon>
        <taxon>Verrucomicrobiaceae</taxon>
        <taxon>Haloferula</taxon>
    </lineage>
</organism>
<dbReference type="EMBL" id="AP024702">
    <property type="protein sequence ID" value="BCX48673.1"/>
    <property type="molecule type" value="Genomic_DNA"/>
</dbReference>
<dbReference type="InterPro" id="IPR012334">
    <property type="entry name" value="Pectin_lyas_fold"/>
</dbReference>
<name>A0ABN6H697_9BACT</name>
<feature type="domain" description="Pectinesterase catalytic" evidence="6">
    <location>
        <begin position="23"/>
        <end position="301"/>
    </location>
</feature>
<dbReference type="InterPro" id="IPR033131">
    <property type="entry name" value="Pectinesterase_Asp_AS"/>
</dbReference>
<comment type="catalytic activity">
    <reaction evidence="5">
        <text>[(1-&gt;4)-alpha-D-galacturonosyl methyl ester](n) + n H2O = [(1-&gt;4)-alpha-D-galacturonosyl](n) + n methanol + n H(+)</text>
        <dbReference type="Rhea" id="RHEA:22380"/>
        <dbReference type="Rhea" id="RHEA-COMP:14570"/>
        <dbReference type="Rhea" id="RHEA-COMP:14573"/>
        <dbReference type="ChEBI" id="CHEBI:15377"/>
        <dbReference type="ChEBI" id="CHEBI:15378"/>
        <dbReference type="ChEBI" id="CHEBI:17790"/>
        <dbReference type="ChEBI" id="CHEBI:140522"/>
        <dbReference type="ChEBI" id="CHEBI:140523"/>
        <dbReference type="EC" id="3.1.1.11"/>
    </reaction>
</comment>
<comment type="pathway">
    <text evidence="5">Glycan metabolism; pectin degradation; 2-dehydro-3-deoxy-D-gluconate from pectin: step 1/5.</text>
</comment>
<dbReference type="PANTHER" id="PTHR31321">
    <property type="entry name" value="ACYL-COA THIOESTER HYDROLASE YBHC-RELATED"/>
    <property type="match status" value="1"/>
</dbReference>
<evidence type="ECO:0000256" key="1">
    <source>
        <dbReference type="ARBA" id="ARBA00008891"/>
    </source>
</evidence>
<dbReference type="InterPro" id="IPR011050">
    <property type="entry name" value="Pectin_lyase_fold/virulence"/>
</dbReference>
<dbReference type="SUPFAM" id="SSF81853">
    <property type="entry name" value="Family 10 polysaccharide lyase"/>
    <property type="match status" value="1"/>
</dbReference>
<evidence type="ECO:0000313" key="7">
    <source>
        <dbReference type="EMBL" id="BCX48673.1"/>
    </source>
</evidence>
<keyword evidence="5" id="KW-0732">Signal</keyword>
<keyword evidence="3 5" id="KW-0063">Aspartyl esterase</keyword>
<evidence type="ECO:0000313" key="8">
    <source>
        <dbReference type="Proteomes" id="UP001374893"/>
    </source>
</evidence>
<dbReference type="InterPro" id="IPR012669">
    <property type="entry name" value="Pectate_lyase"/>
</dbReference>
<keyword evidence="8" id="KW-1185">Reference proteome</keyword>
<dbReference type="PANTHER" id="PTHR31321:SF57">
    <property type="entry name" value="PECTINESTERASE 53-RELATED"/>
    <property type="match status" value="1"/>
</dbReference>
<sequence length="670" mass="75219">MVCRFACSLALAICAVDASDTWTVSADGLGDFKTLQAAIDKVPEGKSTAIRIRLMPGLYVERVMIPRSKGPIHLFGDDAETTVITFNNSAETLDDRGRKIGTSRSASVFIESDGFRARNVTFENSHGRGSQALAVNVSGDRAAFDGCRFVGYQDTLLLNRGRQYFENCLITGDVDFIFGEATAFFENCTIHCRGSGYITAASTQEKDEYGFVFRRCRITADEGDWQFFLGRPWRPHGAVMWLDCEMSDRVRPEGWDNWRNPENEKTARYVEWRTRGTDTGQRVKWAGTLTDREARSVTPYRVLRKWDAPHTLEPARVAALRDDLRPAWESYISESARRMEADRAALAAELKREGRKIPLLPPDGPDFKLRSRADAKWFAGDEARRLAEAAISFQTPAGGWSKHVRLDQGPRKPGMHWTAQGGESGWHYVGTIDNRSTTEQLKLLRGVAEHLPAAKESFLKGIDYLLVAQFPNGGWPQVYPLEGGYHDHVTFNDNAMLHVLELFRDLLADPPEFIEPKRLAAVRSAFEKGIECVLDAQVRTDGERTVWCAQHDPLTLEPVEARLMEPASLSGGESAALVAFLMGLENPSPEVRQAVEAALDWFESHELETTDNDRRWARFYDPVTGQPIFPGADGIIYGSFDEMAKHHPVGYDYFSGKPADLLKRRGKWSR</sequence>
<proteinExistence type="inferred from homology"/>
<feature type="chain" id="PRO_5044996897" description="Pectinesterase" evidence="5">
    <location>
        <begin position="19"/>
        <end position="670"/>
    </location>
</feature>
<evidence type="ECO:0000259" key="6">
    <source>
        <dbReference type="Pfam" id="PF01095"/>
    </source>
</evidence>
<comment type="similarity">
    <text evidence="1">Belongs to the pectinesterase family.</text>
</comment>
<dbReference type="SUPFAM" id="SSF51126">
    <property type="entry name" value="Pectin lyase-like"/>
    <property type="match status" value="1"/>
</dbReference>
<evidence type="ECO:0000256" key="5">
    <source>
        <dbReference type="RuleBase" id="RU000589"/>
    </source>
</evidence>
<dbReference type="Gene3D" id="1.50.10.20">
    <property type="match status" value="1"/>
</dbReference>
<keyword evidence="2 5" id="KW-0378">Hydrolase</keyword>